<proteinExistence type="predicted"/>
<gene>
    <name evidence="2" type="ORF">VXC91_32170</name>
</gene>
<sequence length="143" mass="15666">MVQIEVPAPEPDWEAAPSYQGGKRNPAFQQSMWEFAASSFRLVAGLRPPLEALAARLRLTVERGWEDLGDVDVAMFRIERVDFALSRLEGAVVTDTFVWVSRSQDDVDSALDILLGALGIGREALAFRGDVETGFEYCDGSAG</sequence>
<evidence type="ECO:0000313" key="3">
    <source>
        <dbReference type="Proteomes" id="UP001333996"/>
    </source>
</evidence>
<accession>A0ABU7FRC4</accession>
<dbReference type="Proteomes" id="UP001333996">
    <property type="component" value="Unassembled WGS sequence"/>
</dbReference>
<name>A0ABU7FRC4_9ACTN</name>
<protein>
    <submittedName>
        <fullName evidence="2">Uncharacterized protein</fullName>
    </submittedName>
</protein>
<evidence type="ECO:0000313" key="2">
    <source>
        <dbReference type="EMBL" id="MED7826480.1"/>
    </source>
</evidence>
<reference evidence="2" key="1">
    <citation type="submission" date="2024-01" db="EMBL/GenBank/DDBJ databases">
        <title>First draft genome sequence data of TA4-1, the type strain of Gram-positive actinobacterium Streptomyces chiangmaiensis.</title>
        <authorList>
            <person name="Yasawong M."/>
            <person name="Nantapong N."/>
        </authorList>
    </citation>
    <scope>NUCLEOTIDE SEQUENCE</scope>
    <source>
        <strain evidence="2">TA4-1</strain>
    </source>
</reference>
<dbReference type="RefSeq" id="WP_329510878.1">
    <property type="nucleotide sequence ID" value="NZ_BAAAYZ010000040.1"/>
</dbReference>
<keyword evidence="3" id="KW-1185">Reference proteome</keyword>
<feature type="region of interest" description="Disordered" evidence="1">
    <location>
        <begin position="1"/>
        <end position="21"/>
    </location>
</feature>
<dbReference type="EMBL" id="JAYWVC010000159">
    <property type="protein sequence ID" value="MED7826480.1"/>
    <property type="molecule type" value="Genomic_DNA"/>
</dbReference>
<organism evidence="2 3">
    <name type="scientific">Streptomyces chiangmaiensis</name>
    <dbReference type="NCBI Taxonomy" id="766497"/>
    <lineage>
        <taxon>Bacteria</taxon>
        <taxon>Bacillati</taxon>
        <taxon>Actinomycetota</taxon>
        <taxon>Actinomycetes</taxon>
        <taxon>Kitasatosporales</taxon>
        <taxon>Streptomycetaceae</taxon>
        <taxon>Streptomyces</taxon>
    </lineage>
</organism>
<comment type="caution">
    <text evidence="2">The sequence shown here is derived from an EMBL/GenBank/DDBJ whole genome shotgun (WGS) entry which is preliminary data.</text>
</comment>
<evidence type="ECO:0000256" key="1">
    <source>
        <dbReference type="SAM" id="MobiDB-lite"/>
    </source>
</evidence>